<dbReference type="AlphaFoldDB" id="A0A0K2V947"/>
<name>A0A0K2V947_LEPSM</name>
<evidence type="ECO:0000313" key="1">
    <source>
        <dbReference type="EMBL" id="CDW47004.1"/>
    </source>
</evidence>
<sequence>PAYCCVPNCRSRYKNAQRTLLCLYIRPLMINAVIVTSDLDNHCLCTVEYINSSISTEPSYASTCMNYGVP</sequence>
<proteinExistence type="predicted"/>
<feature type="non-terminal residue" evidence="1">
    <location>
        <position position="1"/>
    </location>
</feature>
<protein>
    <submittedName>
        <fullName evidence="1">Uncharacterized protein</fullName>
    </submittedName>
</protein>
<reference evidence="1" key="1">
    <citation type="submission" date="2014-05" db="EMBL/GenBank/DDBJ databases">
        <authorList>
            <person name="Chronopoulou M."/>
        </authorList>
    </citation>
    <scope>NUCLEOTIDE SEQUENCE</scope>
    <source>
        <tissue evidence="1">Whole organism</tissue>
    </source>
</reference>
<accession>A0A0K2V947</accession>
<dbReference type="EMBL" id="HACA01029643">
    <property type="protein sequence ID" value="CDW47004.1"/>
    <property type="molecule type" value="Transcribed_RNA"/>
</dbReference>
<organism evidence="1">
    <name type="scientific">Lepeophtheirus salmonis</name>
    <name type="common">Salmon louse</name>
    <name type="synonym">Caligus salmonis</name>
    <dbReference type="NCBI Taxonomy" id="72036"/>
    <lineage>
        <taxon>Eukaryota</taxon>
        <taxon>Metazoa</taxon>
        <taxon>Ecdysozoa</taxon>
        <taxon>Arthropoda</taxon>
        <taxon>Crustacea</taxon>
        <taxon>Multicrustacea</taxon>
        <taxon>Hexanauplia</taxon>
        <taxon>Copepoda</taxon>
        <taxon>Siphonostomatoida</taxon>
        <taxon>Caligidae</taxon>
        <taxon>Lepeophtheirus</taxon>
    </lineage>
</organism>